<gene>
    <name evidence="8" type="ORF">MtrDRAFT_AC150889g32v2</name>
</gene>
<dbReference type="PANTHER" id="PTHR31669">
    <property type="entry name" value="PROTEIN FAR1-RELATED SEQUENCE 10-RELATED"/>
    <property type="match status" value="1"/>
</dbReference>
<reference evidence="8" key="1">
    <citation type="submission" date="2005-04" db="EMBL/GenBank/DDBJ databases">
        <authorList>
            <person name="Town C.D."/>
        </authorList>
    </citation>
    <scope>NUCLEOTIDE SEQUENCE</scope>
</reference>
<dbReference type="InterPro" id="IPR036047">
    <property type="entry name" value="F-box-like_dom_sf"/>
</dbReference>
<evidence type="ECO:0000256" key="2">
    <source>
        <dbReference type="ARBA" id="ARBA00022723"/>
    </source>
</evidence>
<dbReference type="Pfam" id="PF03101">
    <property type="entry name" value="FAR1"/>
    <property type="match status" value="1"/>
</dbReference>
<dbReference type="InterPro" id="IPR018289">
    <property type="entry name" value="MULE_transposase_dom"/>
</dbReference>
<keyword evidence="4" id="KW-0862">Zinc</keyword>
<dbReference type="EMBL" id="AC150889">
    <property type="protein sequence ID" value="ABD33026.2"/>
    <property type="molecule type" value="Genomic_DNA"/>
</dbReference>
<evidence type="ECO:0000256" key="3">
    <source>
        <dbReference type="ARBA" id="ARBA00022771"/>
    </source>
</evidence>
<organism evidence="8">
    <name type="scientific">Medicago truncatula</name>
    <name type="common">Barrel medic</name>
    <name type="synonym">Medicago tribuloides</name>
    <dbReference type="NCBI Taxonomy" id="3880"/>
    <lineage>
        <taxon>Eukaryota</taxon>
        <taxon>Viridiplantae</taxon>
        <taxon>Streptophyta</taxon>
        <taxon>Embryophyta</taxon>
        <taxon>Tracheophyta</taxon>
        <taxon>Spermatophyta</taxon>
        <taxon>Magnoliopsida</taxon>
        <taxon>eudicotyledons</taxon>
        <taxon>Gunneridae</taxon>
        <taxon>Pentapetalae</taxon>
        <taxon>rosids</taxon>
        <taxon>fabids</taxon>
        <taxon>Fabales</taxon>
        <taxon>Fabaceae</taxon>
        <taxon>Papilionoideae</taxon>
        <taxon>50 kb inversion clade</taxon>
        <taxon>NPAAA clade</taxon>
        <taxon>Hologalegina</taxon>
        <taxon>IRL clade</taxon>
        <taxon>Trifolieae</taxon>
        <taxon>Medicago</taxon>
    </lineage>
</organism>
<dbReference type="AlphaFoldDB" id="Q2HSZ7"/>
<evidence type="ECO:0000256" key="5">
    <source>
        <dbReference type="PROSITE-ProRule" id="PRU00325"/>
    </source>
</evidence>
<dbReference type="Pfam" id="PF00646">
    <property type="entry name" value="F-box"/>
    <property type="match status" value="1"/>
</dbReference>
<dbReference type="InterPro" id="IPR006564">
    <property type="entry name" value="Znf_PMZ"/>
</dbReference>
<name>Q2HSZ7_MEDTR</name>
<keyword evidence="8" id="KW-0195">Cyclin</keyword>
<feature type="domain" description="SWIM-type" evidence="7">
    <location>
        <begin position="856"/>
        <end position="892"/>
    </location>
</feature>
<dbReference type="InterPro" id="IPR031052">
    <property type="entry name" value="FHY3/FAR1"/>
</dbReference>
<keyword evidence="2" id="KW-0479">Metal-binding</keyword>
<sequence>MKTVSFALMETTLSCVIAWDALILTTHHVLKREKVLVQAKENLNSGTGEDKISALPDSLLYYILSFISIKDAATTSILSKRSRPLWLSQLFLNLDDEPFPDSLTFCNFGYSLMAMRDITLPILSFHLECWNYYDCRDISEDIYKFVNIAIQRGVENLNIDFSSSHSLFSRMALPSFVFSSKTLSILKLKQITLNEVTCVNLPSLKALYLDVVTFTYYEYILKLLSGCPILQDLGANDLRVELPYSEGRVISLSNLIRANICDIHIEFDWLQNVERLRATVLMEKLPYTFERIAMFHNLTYLELIINYQHFPRAWMFNVETGSTSSVQEEVDHINENSDENLEANIVQADEEPRIGMTFSSEEEVIKYYKSYARCMGFGTVKINSKNAKDGKKYFTLGCTRARSYVSNSKNLLKPNPTIRAQCMARVNMSMSLDGKITITKVALEHNHGLSPTKSRYFRCNKNLDPHTKRRLDINDQAGINVSRNFRSMVVEANGYDNLTFGEKDCRNYIDKARRLRLGTGDAEAIQNYFVRMQKKNSQFYYVMDVDDKSRLRNVFWVDARCRAAYEYFGEVITFDTTYLTNKYDMPFAPFVGVNHHGQSVLLGCALLSNEDTKTFSWLFKTWLECMHGRAPNAIITDQDRAMKKAIEDVFPKARHRWCLWHLMKKVPEKLGRHSHYESIKLLLHDAVYDSSSISDFMEKWKKMIECYELHDNEWLKGLFDERYRWVPVYVRDTFWAGMSTTQRSESMNSFFDGYVSSKTTLKQFVEQYDNALKDKIEKESMADFVSFNTTIACISLFGFESQFQKAFTNAKFKEFQIEIASMIYCNAFLEGMENLNSTFCVIESKKVYDRFKDTRFRVIFNEKDFEIQCACCLFEFKGILCRHILCVLQLTGKTESVPSCYILSRWRKDIKRRHTLIKCGFDGNVELQLVGKACDAFYEVVSVGIHTEDDLLKVMNRINELKIELNCEGSSSVIIEEDSLVQNQMAKILDPATTRSKGRPPSKRKASKLDQIVQKKVLRKKTQNRNNKSNNYLSQEEGLCLSRLQETEKAEFSTSQIIDGIGTQQRIQANLAPFNPNQKYFVEVNQVPYYSQSINHNITCSELLEAQHHMIDKPSE</sequence>
<proteinExistence type="inferred from homology"/>
<dbReference type="InterPro" id="IPR053781">
    <property type="entry name" value="F-box_AtFBL13-like"/>
</dbReference>
<evidence type="ECO:0000259" key="7">
    <source>
        <dbReference type="PROSITE" id="PS50966"/>
    </source>
</evidence>
<evidence type="ECO:0000256" key="4">
    <source>
        <dbReference type="ARBA" id="ARBA00022833"/>
    </source>
</evidence>
<dbReference type="Pfam" id="PF04434">
    <property type="entry name" value="SWIM"/>
    <property type="match status" value="1"/>
</dbReference>
<dbReference type="GO" id="GO:0006355">
    <property type="term" value="P:regulation of DNA-templated transcription"/>
    <property type="evidence" value="ECO:0007669"/>
    <property type="project" value="InterPro"/>
</dbReference>
<comment type="similarity">
    <text evidence="1">Belongs to the FHY3/FAR1 family.</text>
</comment>
<dbReference type="PROSITE" id="PS50181">
    <property type="entry name" value="FBOX"/>
    <property type="match status" value="1"/>
</dbReference>
<dbReference type="SUPFAM" id="SSF81383">
    <property type="entry name" value="F-box domain"/>
    <property type="match status" value="1"/>
</dbReference>
<dbReference type="InterPro" id="IPR004330">
    <property type="entry name" value="FAR1_DNA_bnd_dom"/>
</dbReference>
<dbReference type="InterPro" id="IPR001810">
    <property type="entry name" value="F-box_dom"/>
</dbReference>
<dbReference type="Pfam" id="PF10551">
    <property type="entry name" value="MULE"/>
    <property type="match status" value="1"/>
</dbReference>
<reference evidence="8" key="2">
    <citation type="submission" date="2007-03" db="EMBL/GenBank/DDBJ databases">
        <authorList>
            <consortium name="The International Medicago Genome Annotation Group"/>
        </authorList>
    </citation>
    <scope>NUCLEOTIDE SEQUENCE</scope>
</reference>
<dbReference type="SMART" id="SM00575">
    <property type="entry name" value="ZnF_PMZ"/>
    <property type="match status" value="1"/>
</dbReference>
<protein>
    <submittedName>
        <fullName evidence="8">Cyclin-like F-box; FAR1; Zinc finger, SWIM-type</fullName>
    </submittedName>
</protein>
<accession>Q2HSZ7</accession>
<dbReference type="PANTHER" id="PTHR31669:SF283">
    <property type="entry name" value="PROTEIN FAR1-RELATED SEQUENCE"/>
    <property type="match status" value="1"/>
</dbReference>
<feature type="domain" description="F-box" evidence="6">
    <location>
        <begin position="49"/>
        <end position="94"/>
    </location>
</feature>
<dbReference type="ExpressionAtlas" id="Q2HSZ7">
    <property type="expression patterns" value="differential"/>
</dbReference>
<evidence type="ECO:0000256" key="1">
    <source>
        <dbReference type="ARBA" id="ARBA00005889"/>
    </source>
</evidence>
<keyword evidence="3 5" id="KW-0863">Zinc-finger</keyword>
<dbReference type="PROSITE" id="PS50966">
    <property type="entry name" value="ZF_SWIM"/>
    <property type="match status" value="1"/>
</dbReference>
<evidence type="ECO:0000259" key="6">
    <source>
        <dbReference type="PROSITE" id="PS50181"/>
    </source>
</evidence>
<dbReference type="CDD" id="cd22160">
    <property type="entry name" value="F-box_AtFBL13-like"/>
    <property type="match status" value="1"/>
</dbReference>
<dbReference type="InterPro" id="IPR007527">
    <property type="entry name" value="Znf_SWIM"/>
</dbReference>
<evidence type="ECO:0000313" key="8">
    <source>
        <dbReference type="EMBL" id="ABD33026.2"/>
    </source>
</evidence>
<dbReference type="GO" id="GO:0008270">
    <property type="term" value="F:zinc ion binding"/>
    <property type="evidence" value="ECO:0007669"/>
    <property type="project" value="UniProtKB-KW"/>
</dbReference>